<dbReference type="PANTHER" id="PTHR43194">
    <property type="entry name" value="HYDROLASE ALPHA/BETA FOLD FAMILY"/>
    <property type="match status" value="1"/>
</dbReference>
<dbReference type="Gene3D" id="3.40.50.1820">
    <property type="entry name" value="alpha/beta hydrolase"/>
    <property type="match status" value="1"/>
</dbReference>
<keyword evidence="3" id="KW-1185">Reference proteome</keyword>
<dbReference type="InterPro" id="IPR050228">
    <property type="entry name" value="Carboxylesterase_BioH"/>
</dbReference>
<gene>
    <name evidence="2" type="ORF">G7Y85_04650</name>
</gene>
<dbReference type="PRINTS" id="PR00111">
    <property type="entry name" value="ABHYDROLASE"/>
</dbReference>
<organism evidence="2 3">
    <name type="scientific">Solimonas terrae</name>
    <dbReference type="NCBI Taxonomy" id="1396819"/>
    <lineage>
        <taxon>Bacteria</taxon>
        <taxon>Pseudomonadati</taxon>
        <taxon>Pseudomonadota</taxon>
        <taxon>Gammaproteobacteria</taxon>
        <taxon>Nevskiales</taxon>
        <taxon>Nevskiaceae</taxon>
        <taxon>Solimonas</taxon>
    </lineage>
</organism>
<accession>A0A6M2BNU7</accession>
<dbReference type="InterPro" id="IPR000073">
    <property type="entry name" value="AB_hydrolase_1"/>
</dbReference>
<evidence type="ECO:0000259" key="1">
    <source>
        <dbReference type="Pfam" id="PF00561"/>
    </source>
</evidence>
<proteinExistence type="predicted"/>
<reference evidence="2 3" key="1">
    <citation type="journal article" date="2014" name="Int. J. Syst. Evol. Microbiol.">
        <title>Solimonas terrae sp. nov., isolated from soil.</title>
        <authorList>
            <person name="Kim S.J."/>
            <person name="Moon J.Y."/>
            <person name="Weon H.Y."/>
            <person name="Ahn J.H."/>
            <person name="Chen W.M."/>
            <person name="Kwon S.W."/>
        </authorList>
    </citation>
    <scope>NUCLEOTIDE SEQUENCE [LARGE SCALE GENOMIC DNA]</scope>
    <source>
        <strain evidence="2 3">KIS83-12</strain>
    </source>
</reference>
<dbReference type="GO" id="GO:0016787">
    <property type="term" value="F:hydrolase activity"/>
    <property type="evidence" value="ECO:0007669"/>
    <property type="project" value="UniProtKB-KW"/>
</dbReference>
<name>A0A6M2BNU7_9GAMM</name>
<evidence type="ECO:0000313" key="3">
    <source>
        <dbReference type="Proteomes" id="UP000472676"/>
    </source>
</evidence>
<dbReference type="InterPro" id="IPR029058">
    <property type="entry name" value="AB_hydrolase_fold"/>
</dbReference>
<dbReference type="Proteomes" id="UP000472676">
    <property type="component" value="Unassembled WGS sequence"/>
</dbReference>
<dbReference type="EMBL" id="JAAMOW010000002">
    <property type="protein sequence ID" value="NGY04044.1"/>
    <property type="molecule type" value="Genomic_DNA"/>
</dbReference>
<protein>
    <submittedName>
        <fullName evidence="2">Alpha/beta hydrolase</fullName>
    </submittedName>
</protein>
<dbReference type="RefSeq" id="WP_166252533.1">
    <property type="nucleotide sequence ID" value="NZ_JAAMOW010000002.1"/>
</dbReference>
<feature type="domain" description="AB hydrolase-1" evidence="1">
    <location>
        <begin position="46"/>
        <end position="146"/>
    </location>
</feature>
<keyword evidence="2" id="KW-0378">Hydrolase</keyword>
<dbReference type="AlphaFoldDB" id="A0A6M2BNU7"/>
<dbReference type="SUPFAM" id="SSF53474">
    <property type="entry name" value="alpha/beta-Hydrolases"/>
    <property type="match status" value="1"/>
</dbReference>
<evidence type="ECO:0000313" key="2">
    <source>
        <dbReference type="EMBL" id="NGY04044.1"/>
    </source>
</evidence>
<comment type="caution">
    <text evidence="2">The sequence shown here is derived from an EMBL/GenBank/DDBJ whole genome shotgun (WGS) entry which is preliminary data.</text>
</comment>
<dbReference type="Pfam" id="PF00561">
    <property type="entry name" value="Abhydrolase_1"/>
    <property type="match status" value="1"/>
</dbReference>
<sequence>MKMPRLLMSALRERSAARSMPDREASFEHGGYRLAYEVYGPDEGEPIILVHGILLNTHCNRDVATWLAAEGYRVILLDLLGHGRSDKPTRAAEHRVDFYAEQLLGLMDHLGIERAILGGLSLGAVTTLTAACIAPHRVRALLLEMPVAESGVPAAALFLVPLMLTTHYARPVWRLLTRFMRWLPESPYPLLNSAIVAGRSDPEVIRAVLHGVLVGPIVPSQRRRRHVQQPTLVIGHAGDPLHALADARALRRHMPNAEVLVARSLIELRTRPERLRPDILAFLHRVRSDGIGCRLPAAAAANG</sequence>
<dbReference type="PANTHER" id="PTHR43194:SF5">
    <property type="entry name" value="PIMELOYL-[ACYL-CARRIER PROTEIN] METHYL ESTER ESTERASE"/>
    <property type="match status" value="1"/>
</dbReference>